<keyword evidence="5 6" id="KW-0472">Membrane</keyword>
<evidence type="ECO:0000256" key="6">
    <source>
        <dbReference type="SAM" id="Phobius"/>
    </source>
</evidence>
<evidence type="ECO:0000256" key="4">
    <source>
        <dbReference type="ARBA" id="ARBA00022989"/>
    </source>
</evidence>
<dbReference type="PANTHER" id="PTHR30250:SF11">
    <property type="entry name" value="O-ANTIGEN TRANSPORTER-RELATED"/>
    <property type="match status" value="1"/>
</dbReference>
<keyword evidence="3 6" id="KW-0812">Transmembrane</keyword>
<feature type="transmembrane region" description="Helical" evidence="6">
    <location>
        <begin position="388"/>
        <end position="405"/>
    </location>
</feature>
<evidence type="ECO:0000256" key="5">
    <source>
        <dbReference type="ARBA" id="ARBA00023136"/>
    </source>
</evidence>
<dbReference type="EMBL" id="JBHUOK010000030">
    <property type="protein sequence ID" value="MFD2790394.1"/>
    <property type="molecule type" value="Genomic_DNA"/>
</dbReference>
<evidence type="ECO:0000313" key="7">
    <source>
        <dbReference type="EMBL" id="MFD2790394.1"/>
    </source>
</evidence>
<keyword evidence="4 6" id="KW-1133">Transmembrane helix</keyword>
<feature type="transmembrane region" description="Helical" evidence="6">
    <location>
        <begin position="38"/>
        <end position="60"/>
    </location>
</feature>
<feature type="transmembrane region" description="Helical" evidence="6">
    <location>
        <begin position="120"/>
        <end position="140"/>
    </location>
</feature>
<feature type="transmembrane region" description="Helical" evidence="6">
    <location>
        <begin position="450"/>
        <end position="468"/>
    </location>
</feature>
<feature type="transmembrane region" description="Helical" evidence="6">
    <location>
        <begin position="300"/>
        <end position="324"/>
    </location>
</feature>
<feature type="transmembrane region" description="Helical" evidence="6">
    <location>
        <begin position="80"/>
        <end position="99"/>
    </location>
</feature>
<dbReference type="Proteomes" id="UP001597532">
    <property type="component" value="Unassembled WGS sequence"/>
</dbReference>
<evidence type="ECO:0000256" key="1">
    <source>
        <dbReference type="ARBA" id="ARBA00004651"/>
    </source>
</evidence>
<accession>A0ABW5VHJ7</accession>
<name>A0ABW5VHJ7_9FLAO</name>
<evidence type="ECO:0000256" key="3">
    <source>
        <dbReference type="ARBA" id="ARBA00022692"/>
    </source>
</evidence>
<gene>
    <name evidence="7" type="ORF">ACFS1K_11515</name>
</gene>
<protein>
    <submittedName>
        <fullName evidence="7">Lipopolysaccharide biosynthesis protein</fullName>
    </submittedName>
</protein>
<dbReference type="PANTHER" id="PTHR30250">
    <property type="entry name" value="PST FAMILY PREDICTED COLANIC ACID TRANSPORTER"/>
    <property type="match status" value="1"/>
</dbReference>
<feature type="transmembrane region" description="Helical" evidence="6">
    <location>
        <begin position="13"/>
        <end position="31"/>
    </location>
</feature>
<dbReference type="InterPro" id="IPR002797">
    <property type="entry name" value="Polysacc_synth"/>
</dbReference>
<keyword evidence="2" id="KW-1003">Cell membrane</keyword>
<dbReference type="InterPro" id="IPR050833">
    <property type="entry name" value="Poly_Biosynth_Transport"/>
</dbReference>
<feature type="transmembrane region" description="Helical" evidence="6">
    <location>
        <begin position="160"/>
        <end position="189"/>
    </location>
</feature>
<feature type="transmembrane region" description="Helical" evidence="6">
    <location>
        <begin position="426"/>
        <end position="444"/>
    </location>
</feature>
<dbReference type="Pfam" id="PF01943">
    <property type="entry name" value="Polysacc_synt"/>
    <property type="match status" value="1"/>
</dbReference>
<comment type="caution">
    <text evidence="7">The sequence shown here is derived from an EMBL/GenBank/DDBJ whole genome shotgun (WGS) entry which is preliminary data.</text>
</comment>
<feature type="transmembrane region" description="Helical" evidence="6">
    <location>
        <begin position="360"/>
        <end position="382"/>
    </location>
</feature>
<sequence>MGIVFKQSLNNTLITYFGFVIGGINLLFLYTRFLTDEYFGLVNVILSASAVLMPLLAFGVPNTLVKYFAGFQAGRSRDSFLTLMVFLPLVLILPIALISQISNEAIGNFLSKENPVVKGYVWHIFLIGVAMAYFEVFYAWAKVNMRSVFGNFMKEVFSRITVSILLLLIYVDVISVLSFLNALVLLYLLRTLIMMFYAFKLQHLKLNFKLPPNTMAMVSYSALIILGGSAAIVLLEVDKVMLNQFIEIENVAYYSVAGYMAITIAVPSRSMHNITYPLTAEILHNKDIPGLKRLYQKSSLTLFIISGLLFLLIILNLHDLYYFLPDSYRDGYIIVVILGLAKVYDAILGNNNAILYNSDFYRALLLMGVMLAVLTILLNLWLIPRYGLDGAAIASFLAFFIYNTIKLVYVKAKFNIQPFTKETVKVFLLLLIIALLFYFVKFPFHPLVNIGLKSFLIIVPYVFVLYRFKISEDVFGALSKYLDRITGKK</sequence>
<keyword evidence="8" id="KW-1185">Reference proteome</keyword>
<feature type="transmembrane region" description="Helical" evidence="6">
    <location>
        <begin position="210"/>
        <end position="235"/>
    </location>
</feature>
<organism evidence="7 8">
    <name type="scientific">Arenibacter antarcticus</name>
    <dbReference type="NCBI Taxonomy" id="2040469"/>
    <lineage>
        <taxon>Bacteria</taxon>
        <taxon>Pseudomonadati</taxon>
        <taxon>Bacteroidota</taxon>
        <taxon>Flavobacteriia</taxon>
        <taxon>Flavobacteriales</taxon>
        <taxon>Flavobacteriaceae</taxon>
        <taxon>Arenibacter</taxon>
    </lineage>
</organism>
<proteinExistence type="predicted"/>
<dbReference type="RefSeq" id="WP_251805595.1">
    <property type="nucleotide sequence ID" value="NZ_CP166679.1"/>
</dbReference>
<comment type="subcellular location">
    <subcellularLocation>
        <location evidence="1">Cell membrane</location>
        <topology evidence="1">Multi-pass membrane protein</topology>
    </subcellularLocation>
</comment>
<evidence type="ECO:0000256" key="2">
    <source>
        <dbReference type="ARBA" id="ARBA00022475"/>
    </source>
</evidence>
<evidence type="ECO:0000313" key="8">
    <source>
        <dbReference type="Proteomes" id="UP001597532"/>
    </source>
</evidence>
<reference evidence="8" key="1">
    <citation type="journal article" date="2019" name="Int. J. Syst. Evol. Microbiol.">
        <title>The Global Catalogue of Microorganisms (GCM) 10K type strain sequencing project: providing services to taxonomists for standard genome sequencing and annotation.</title>
        <authorList>
            <consortium name="The Broad Institute Genomics Platform"/>
            <consortium name="The Broad Institute Genome Sequencing Center for Infectious Disease"/>
            <person name="Wu L."/>
            <person name="Ma J."/>
        </authorList>
    </citation>
    <scope>NUCLEOTIDE SEQUENCE [LARGE SCALE GENOMIC DNA]</scope>
    <source>
        <strain evidence="8">KCTC 52924</strain>
    </source>
</reference>
<feature type="transmembrane region" description="Helical" evidence="6">
    <location>
        <begin position="330"/>
        <end position="348"/>
    </location>
</feature>